<feature type="domain" description="ABC transporter" evidence="8">
    <location>
        <begin position="337"/>
        <end position="571"/>
    </location>
</feature>
<dbReference type="Gene3D" id="3.40.50.300">
    <property type="entry name" value="P-loop containing nucleotide triphosphate hydrolases"/>
    <property type="match status" value="1"/>
</dbReference>
<dbReference type="GO" id="GO:0015421">
    <property type="term" value="F:ABC-type oligopeptide transporter activity"/>
    <property type="evidence" value="ECO:0007669"/>
    <property type="project" value="TreeGrafter"/>
</dbReference>
<evidence type="ECO:0000256" key="7">
    <source>
        <dbReference type="SAM" id="Phobius"/>
    </source>
</evidence>
<dbReference type="InterPro" id="IPR039421">
    <property type="entry name" value="Type_1_exporter"/>
</dbReference>
<evidence type="ECO:0000256" key="4">
    <source>
        <dbReference type="ARBA" id="ARBA00022840"/>
    </source>
</evidence>
<accession>A0A6N3AET9</accession>
<keyword evidence="4 10" id="KW-0067">ATP-binding</keyword>
<keyword evidence="2 7" id="KW-0812">Transmembrane</keyword>
<evidence type="ECO:0000259" key="9">
    <source>
        <dbReference type="PROSITE" id="PS50929"/>
    </source>
</evidence>
<feature type="transmembrane region" description="Helical" evidence="7">
    <location>
        <begin position="139"/>
        <end position="159"/>
    </location>
</feature>
<dbReference type="InterPro" id="IPR027417">
    <property type="entry name" value="P-loop_NTPase"/>
</dbReference>
<dbReference type="GO" id="GO:0016887">
    <property type="term" value="F:ATP hydrolysis activity"/>
    <property type="evidence" value="ECO:0007669"/>
    <property type="project" value="InterPro"/>
</dbReference>
<gene>
    <name evidence="10" type="ORF">IBLFYP30_01295</name>
</gene>
<evidence type="ECO:0000256" key="6">
    <source>
        <dbReference type="ARBA" id="ARBA00023136"/>
    </source>
</evidence>
<dbReference type="SMART" id="SM00382">
    <property type="entry name" value="AAA"/>
    <property type="match status" value="1"/>
</dbReference>
<dbReference type="InterPro" id="IPR003439">
    <property type="entry name" value="ABC_transporter-like_ATP-bd"/>
</dbReference>
<evidence type="ECO:0000313" key="10">
    <source>
        <dbReference type="EMBL" id="VYT90975.1"/>
    </source>
</evidence>
<evidence type="ECO:0000256" key="5">
    <source>
        <dbReference type="ARBA" id="ARBA00022989"/>
    </source>
</evidence>
<reference evidence="10" key="1">
    <citation type="submission" date="2019-11" db="EMBL/GenBank/DDBJ databases">
        <authorList>
            <person name="Feng L."/>
        </authorList>
    </citation>
    <scope>NUCLEOTIDE SEQUENCE</scope>
    <source>
        <strain evidence="10">IbartlettiiLFYP30</strain>
    </source>
</reference>
<dbReference type="GO" id="GO:0005886">
    <property type="term" value="C:plasma membrane"/>
    <property type="evidence" value="ECO:0007669"/>
    <property type="project" value="UniProtKB-SubCell"/>
</dbReference>
<dbReference type="InterPro" id="IPR003593">
    <property type="entry name" value="AAA+_ATPase"/>
</dbReference>
<dbReference type="GO" id="GO:0005524">
    <property type="term" value="F:ATP binding"/>
    <property type="evidence" value="ECO:0007669"/>
    <property type="project" value="UniProtKB-KW"/>
</dbReference>
<keyword evidence="5 7" id="KW-1133">Transmembrane helix</keyword>
<dbReference type="PROSITE" id="PS50893">
    <property type="entry name" value="ABC_TRANSPORTER_2"/>
    <property type="match status" value="1"/>
</dbReference>
<dbReference type="RefSeq" id="WP_024037161.1">
    <property type="nucleotide sequence ID" value="NZ_CACRUE010000022.1"/>
</dbReference>
<evidence type="ECO:0000256" key="3">
    <source>
        <dbReference type="ARBA" id="ARBA00022741"/>
    </source>
</evidence>
<comment type="subcellular location">
    <subcellularLocation>
        <location evidence="1">Cell membrane</location>
        <topology evidence="1">Multi-pass membrane protein</topology>
    </subcellularLocation>
</comment>
<feature type="transmembrane region" description="Helical" evidence="7">
    <location>
        <begin position="20"/>
        <end position="44"/>
    </location>
</feature>
<name>A0A6N3AET9_9FIRM</name>
<dbReference type="InterPro" id="IPR011527">
    <property type="entry name" value="ABC1_TM_dom"/>
</dbReference>
<evidence type="ECO:0000256" key="2">
    <source>
        <dbReference type="ARBA" id="ARBA00022692"/>
    </source>
</evidence>
<feature type="transmembrane region" description="Helical" evidence="7">
    <location>
        <begin position="56"/>
        <end position="78"/>
    </location>
</feature>
<dbReference type="InterPro" id="IPR036640">
    <property type="entry name" value="ABC1_TM_sf"/>
</dbReference>
<dbReference type="SUPFAM" id="SSF52540">
    <property type="entry name" value="P-loop containing nucleoside triphosphate hydrolases"/>
    <property type="match status" value="1"/>
</dbReference>
<dbReference type="CDD" id="cd07346">
    <property type="entry name" value="ABC_6TM_exporters"/>
    <property type="match status" value="1"/>
</dbReference>
<keyword evidence="6 7" id="KW-0472">Membrane</keyword>
<protein>
    <submittedName>
        <fullName evidence="10">Putative ABC transporter ATP-binding protein</fullName>
    </submittedName>
</protein>
<keyword evidence="3" id="KW-0547">Nucleotide-binding</keyword>
<dbReference type="Pfam" id="PF00005">
    <property type="entry name" value="ABC_tran"/>
    <property type="match status" value="1"/>
</dbReference>
<dbReference type="PANTHER" id="PTHR43394:SF1">
    <property type="entry name" value="ATP-BINDING CASSETTE SUB-FAMILY B MEMBER 10, MITOCHONDRIAL"/>
    <property type="match status" value="1"/>
</dbReference>
<dbReference type="AlphaFoldDB" id="A0A6N3AET9"/>
<dbReference type="EMBL" id="CACRUE010000022">
    <property type="protein sequence ID" value="VYT90975.1"/>
    <property type="molecule type" value="Genomic_DNA"/>
</dbReference>
<dbReference type="FunFam" id="3.40.50.300:FF:001443">
    <property type="entry name" value="ABC transporter, ATP-binding protein"/>
    <property type="match status" value="1"/>
</dbReference>
<dbReference type="Gene3D" id="1.20.1560.10">
    <property type="entry name" value="ABC transporter type 1, transmembrane domain"/>
    <property type="match status" value="1"/>
</dbReference>
<dbReference type="PANTHER" id="PTHR43394">
    <property type="entry name" value="ATP-DEPENDENT PERMEASE MDL1, MITOCHONDRIAL"/>
    <property type="match status" value="1"/>
</dbReference>
<dbReference type="Pfam" id="PF00664">
    <property type="entry name" value="ABC_membrane"/>
    <property type="match status" value="1"/>
</dbReference>
<feature type="transmembrane region" description="Helical" evidence="7">
    <location>
        <begin position="165"/>
        <end position="182"/>
    </location>
</feature>
<feature type="transmembrane region" description="Helical" evidence="7">
    <location>
        <begin position="246"/>
        <end position="268"/>
    </location>
</feature>
<dbReference type="InterPro" id="IPR017871">
    <property type="entry name" value="ABC_transporter-like_CS"/>
</dbReference>
<proteinExistence type="predicted"/>
<dbReference type="SUPFAM" id="SSF90123">
    <property type="entry name" value="ABC transporter transmembrane region"/>
    <property type="match status" value="1"/>
</dbReference>
<dbReference type="PROSITE" id="PS00211">
    <property type="entry name" value="ABC_TRANSPORTER_1"/>
    <property type="match status" value="1"/>
</dbReference>
<dbReference type="PROSITE" id="PS50929">
    <property type="entry name" value="ABC_TM1F"/>
    <property type="match status" value="1"/>
</dbReference>
<sequence>MLLEKIQKKFALTKLGAENLIKACISCTISYIIIAMSIGVLYFFTCDILKLLADKSYTFSIGVYIVEFVVVFTLIYIAHYIQYNMTFLNTYTESARLRINVAEKLRKFPMSFFSKRDLSDLTTTILSDVTYMEQALSHFIPEFVGSIASTVLLSIGMFVFDFKMALAAVWCVPVSIILILLAKKKLSSVSHKDRSIQLVRTEKIQEGLETVRDLKASNYTKQYLKEVDEAIDNCEKSQIKAEFTNALFVVSSQLVLKLGIATVVIFGVKYLMTGQITLEGFMLFLIVASRLYDPLNATLQNLAAIISCESRVDRLNNINDYKLQTGGDTFEPDNYDIEFEDVSFSYQPGKPVLNDVSFTAKQNEITALIGNSGGGKTTCASLIARFYDLDKGRIKIGGVDIATVDPEVLLSKFSIVFQDVVLFNNTILENIRIGKKDATDAEVKRAAGLAFCDEFVKNLPDGYDTVIGENGSKLSGGQRQRISIARAILKDAPIILLDEASASLDVESETYVQKALSKLIQNKTVIMIAHRMRTVANASHLVVLENGRVSEEGTSEQLLENNGLYKHMVGLQSMSYAWKI</sequence>
<organism evidence="10">
    <name type="scientific">Intestinibacter bartlettii</name>
    <dbReference type="NCBI Taxonomy" id="261299"/>
    <lineage>
        <taxon>Bacteria</taxon>
        <taxon>Bacillati</taxon>
        <taxon>Bacillota</taxon>
        <taxon>Clostridia</taxon>
        <taxon>Peptostreptococcales</taxon>
        <taxon>Peptostreptococcaceae</taxon>
        <taxon>Intestinibacter</taxon>
    </lineage>
</organism>
<feature type="domain" description="ABC transmembrane type-1" evidence="9">
    <location>
        <begin position="32"/>
        <end position="307"/>
    </location>
</feature>
<evidence type="ECO:0000256" key="1">
    <source>
        <dbReference type="ARBA" id="ARBA00004651"/>
    </source>
</evidence>
<evidence type="ECO:0000259" key="8">
    <source>
        <dbReference type="PROSITE" id="PS50893"/>
    </source>
</evidence>